<evidence type="ECO:0000256" key="1">
    <source>
        <dbReference type="ARBA" id="ARBA00008361"/>
    </source>
</evidence>
<dbReference type="InParanoid" id="A0A2R5GXV3"/>
<evidence type="ECO:0000256" key="2">
    <source>
        <dbReference type="ARBA" id="ARBA00022603"/>
    </source>
</evidence>
<dbReference type="CDD" id="cd02440">
    <property type="entry name" value="AdoMet_MTases"/>
    <property type="match status" value="1"/>
</dbReference>
<accession>A0A2R5GXV3</accession>
<dbReference type="InterPro" id="IPR013216">
    <property type="entry name" value="Methyltransf_11"/>
</dbReference>
<comment type="similarity">
    <text evidence="1">Belongs to the methyltransferase superfamily.</text>
</comment>
<sequence length="211" mass="23144">MEREEAALAAETQQEQDAETAGEPGKGKNEDEVKEHEPPADNRVYKTREYWEARFAREEAYEWLADYGVVAHLLEPVLAAGKKEGNDAIRVLVVGCGNSGFSDSLAQGGSEDDGDVQVARQVTSIDFSETVILSMRARYPDLTWETMDMRSLSGFADASFDFVVDKAAMDALVTDEGDPWNPNEETRKDTAAMMDAVTRVLVPGGMEDGTP</sequence>
<feature type="region of interest" description="Disordered" evidence="4">
    <location>
        <begin position="1"/>
        <end position="42"/>
    </location>
</feature>
<dbReference type="Proteomes" id="UP000241890">
    <property type="component" value="Unassembled WGS sequence"/>
</dbReference>
<dbReference type="SUPFAM" id="SSF53335">
    <property type="entry name" value="S-adenosyl-L-methionine-dependent methyltransferases"/>
    <property type="match status" value="1"/>
</dbReference>
<evidence type="ECO:0000256" key="3">
    <source>
        <dbReference type="ARBA" id="ARBA00022679"/>
    </source>
</evidence>
<dbReference type="InterPro" id="IPR051419">
    <property type="entry name" value="Lys/N-term_MeTrsfase_sf"/>
</dbReference>
<proteinExistence type="inferred from homology"/>
<gene>
    <name evidence="6" type="ORF">FCC1311_094852</name>
</gene>
<keyword evidence="3 6" id="KW-0808">Transferase</keyword>
<dbReference type="Pfam" id="PF08241">
    <property type="entry name" value="Methyltransf_11"/>
    <property type="match status" value="1"/>
</dbReference>
<organism evidence="6 7">
    <name type="scientific">Hondaea fermentalgiana</name>
    <dbReference type="NCBI Taxonomy" id="2315210"/>
    <lineage>
        <taxon>Eukaryota</taxon>
        <taxon>Sar</taxon>
        <taxon>Stramenopiles</taxon>
        <taxon>Bigyra</taxon>
        <taxon>Labyrinthulomycetes</taxon>
        <taxon>Thraustochytrida</taxon>
        <taxon>Thraustochytriidae</taxon>
        <taxon>Hondaea</taxon>
    </lineage>
</organism>
<dbReference type="GO" id="GO:0032259">
    <property type="term" value="P:methylation"/>
    <property type="evidence" value="ECO:0007669"/>
    <property type="project" value="UniProtKB-KW"/>
</dbReference>
<evidence type="ECO:0000256" key="4">
    <source>
        <dbReference type="SAM" id="MobiDB-lite"/>
    </source>
</evidence>
<name>A0A2R5GXV3_9STRA</name>
<dbReference type="PANTHER" id="PTHR12176:SF80">
    <property type="entry name" value="EEF1A LYSINE METHYLTRANSFERASE 4"/>
    <property type="match status" value="1"/>
</dbReference>
<evidence type="ECO:0000313" key="6">
    <source>
        <dbReference type="EMBL" id="GBG33261.1"/>
    </source>
</evidence>
<dbReference type="OrthoDB" id="411785at2759"/>
<dbReference type="AlphaFoldDB" id="A0A2R5GXV3"/>
<protein>
    <submittedName>
        <fullName evidence="6">Methyltransferase-like protein 13</fullName>
    </submittedName>
</protein>
<keyword evidence="7" id="KW-1185">Reference proteome</keyword>
<dbReference type="GO" id="GO:0008757">
    <property type="term" value="F:S-adenosylmethionine-dependent methyltransferase activity"/>
    <property type="evidence" value="ECO:0007669"/>
    <property type="project" value="InterPro"/>
</dbReference>
<evidence type="ECO:0000313" key="7">
    <source>
        <dbReference type="Proteomes" id="UP000241890"/>
    </source>
</evidence>
<reference evidence="6 7" key="1">
    <citation type="submission" date="2017-12" db="EMBL/GenBank/DDBJ databases">
        <title>Sequencing, de novo assembly and annotation of complete genome of a new Thraustochytrid species, strain FCC1311.</title>
        <authorList>
            <person name="Sedici K."/>
            <person name="Godart F."/>
            <person name="Aiese Cigliano R."/>
            <person name="Sanseverino W."/>
            <person name="Barakat M."/>
            <person name="Ortet P."/>
            <person name="Marechal E."/>
            <person name="Cagnac O."/>
            <person name="Amato A."/>
        </authorList>
    </citation>
    <scope>NUCLEOTIDE SEQUENCE [LARGE SCALE GENOMIC DNA]</scope>
</reference>
<dbReference type="EMBL" id="BEYU01000149">
    <property type="protein sequence ID" value="GBG33261.1"/>
    <property type="molecule type" value="Genomic_DNA"/>
</dbReference>
<dbReference type="PANTHER" id="PTHR12176">
    <property type="entry name" value="SAM-DEPENDENT METHYLTRANSFERASE SUPERFAMILY PROTEIN"/>
    <property type="match status" value="1"/>
</dbReference>
<dbReference type="InterPro" id="IPR029063">
    <property type="entry name" value="SAM-dependent_MTases_sf"/>
</dbReference>
<comment type="caution">
    <text evidence="6">The sequence shown here is derived from an EMBL/GenBank/DDBJ whole genome shotgun (WGS) entry which is preliminary data.</text>
</comment>
<keyword evidence="2 6" id="KW-0489">Methyltransferase</keyword>
<dbReference type="Gene3D" id="3.40.50.150">
    <property type="entry name" value="Vaccinia Virus protein VP39"/>
    <property type="match status" value="1"/>
</dbReference>
<feature type="compositionally biased region" description="Basic and acidic residues" evidence="4">
    <location>
        <begin position="25"/>
        <end position="42"/>
    </location>
</feature>
<evidence type="ECO:0000259" key="5">
    <source>
        <dbReference type="Pfam" id="PF08241"/>
    </source>
</evidence>
<feature type="domain" description="Methyltransferase type 11" evidence="5">
    <location>
        <begin position="93"/>
        <end position="205"/>
    </location>
</feature>